<dbReference type="OrthoDB" id="4971611at2759"/>
<dbReference type="AlphaFoldDB" id="A0A168H3D6"/>
<sequence length="174" mass="19662">MPTITSVITGDELFGDGPLTPAQRFYQQYATAITAKNLSDEKIPFYAKDAVFHNQNGVDYSGDQIWPWITQLFGQFERLSHDLLKLSEIHNDNGTIDLVSQAVRHIWAIGNKSDKPTVSVPLSMVCKLSYNNAPRTVEGIQYKEVWLYWDTYKLLPFFSPDSIVFSSSVVLPGK</sequence>
<name>A0A168H3D6_CORDF</name>
<dbReference type="SUPFAM" id="SSF54427">
    <property type="entry name" value="NTF2-like"/>
    <property type="match status" value="1"/>
</dbReference>
<dbReference type="EMBL" id="AZHF01000003">
    <property type="protein sequence ID" value="OAA77257.1"/>
    <property type="molecule type" value="Genomic_DNA"/>
</dbReference>
<accession>A0A168H3D6</accession>
<proteinExistence type="predicted"/>
<dbReference type="InterPro" id="IPR032710">
    <property type="entry name" value="NTF2-like_dom_sf"/>
</dbReference>
<evidence type="ECO:0008006" key="3">
    <source>
        <dbReference type="Google" id="ProtNLM"/>
    </source>
</evidence>
<protein>
    <recommendedName>
        <fullName evidence="3">SnoaL-like domain-containing protein</fullName>
    </recommendedName>
</protein>
<organism evidence="1 2">
    <name type="scientific">Akanthomyces lecanii RCEF 1005</name>
    <dbReference type="NCBI Taxonomy" id="1081108"/>
    <lineage>
        <taxon>Eukaryota</taxon>
        <taxon>Fungi</taxon>
        <taxon>Dikarya</taxon>
        <taxon>Ascomycota</taxon>
        <taxon>Pezizomycotina</taxon>
        <taxon>Sordariomycetes</taxon>
        <taxon>Hypocreomycetidae</taxon>
        <taxon>Hypocreales</taxon>
        <taxon>Cordycipitaceae</taxon>
        <taxon>Akanthomyces</taxon>
        <taxon>Cordyceps confragosa</taxon>
    </lineage>
</organism>
<gene>
    <name evidence="1" type="ORF">LEL_04080</name>
</gene>
<comment type="caution">
    <text evidence="1">The sequence shown here is derived from an EMBL/GenBank/DDBJ whole genome shotgun (WGS) entry which is preliminary data.</text>
</comment>
<dbReference type="STRING" id="1081108.A0A168H3D6"/>
<keyword evidence="2" id="KW-1185">Reference proteome</keyword>
<reference evidence="1 2" key="1">
    <citation type="journal article" date="2016" name="Genome Biol. Evol.">
        <title>Divergent and convergent evolution of fungal pathogenicity.</title>
        <authorList>
            <person name="Shang Y."/>
            <person name="Xiao G."/>
            <person name="Zheng P."/>
            <person name="Cen K."/>
            <person name="Zhan S."/>
            <person name="Wang C."/>
        </authorList>
    </citation>
    <scope>NUCLEOTIDE SEQUENCE [LARGE SCALE GENOMIC DNA]</scope>
    <source>
        <strain evidence="1 2">RCEF 1005</strain>
    </source>
</reference>
<evidence type="ECO:0000313" key="2">
    <source>
        <dbReference type="Proteomes" id="UP000076881"/>
    </source>
</evidence>
<evidence type="ECO:0000313" key="1">
    <source>
        <dbReference type="EMBL" id="OAA77257.1"/>
    </source>
</evidence>
<dbReference type="Proteomes" id="UP000076881">
    <property type="component" value="Unassembled WGS sequence"/>
</dbReference>